<comment type="cofactor">
    <cofactor evidence="2">
        <name>Zn(2+)</name>
        <dbReference type="ChEBI" id="CHEBI:29105"/>
    </cofactor>
</comment>
<reference evidence="8" key="1">
    <citation type="submission" date="2022-08" db="EMBL/GenBank/DDBJ databases">
        <authorList>
            <person name="Gutierrez-Valencia J."/>
        </authorList>
    </citation>
    <scope>NUCLEOTIDE SEQUENCE</scope>
</reference>
<evidence type="ECO:0000313" key="8">
    <source>
        <dbReference type="EMBL" id="CAI0423561.1"/>
    </source>
</evidence>
<dbReference type="EC" id="3.1.3.2" evidence="3"/>
<keyword evidence="5" id="KW-0325">Glycoprotein</keyword>
<evidence type="ECO:0000256" key="4">
    <source>
        <dbReference type="ARBA" id="ARBA00022729"/>
    </source>
</evidence>
<dbReference type="InterPro" id="IPR004843">
    <property type="entry name" value="Calcineurin-like_PHP"/>
</dbReference>
<keyword evidence="9" id="KW-1185">Reference proteome</keyword>
<evidence type="ECO:0000256" key="1">
    <source>
        <dbReference type="ARBA" id="ARBA00000032"/>
    </source>
</evidence>
<evidence type="ECO:0000256" key="2">
    <source>
        <dbReference type="ARBA" id="ARBA00001947"/>
    </source>
</evidence>
<protein>
    <recommendedName>
        <fullName evidence="3">acid phosphatase</fullName>
        <ecNumber evidence="3">3.1.3.2</ecNumber>
    </recommendedName>
</protein>
<dbReference type="Gene3D" id="3.60.21.10">
    <property type="match status" value="1"/>
</dbReference>
<dbReference type="SUPFAM" id="SSF56300">
    <property type="entry name" value="Metallo-dependent phosphatases"/>
    <property type="match status" value="1"/>
</dbReference>
<dbReference type="EMBL" id="CAMGYJ010000005">
    <property type="protein sequence ID" value="CAI0423561.1"/>
    <property type="molecule type" value="Genomic_DNA"/>
</dbReference>
<organism evidence="8 9">
    <name type="scientific">Linum tenue</name>
    <dbReference type="NCBI Taxonomy" id="586396"/>
    <lineage>
        <taxon>Eukaryota</taxon>
        <taxon>Viridiplantae</taxon>
        <taxon>Streptophyta</taxon>
        <taxon>Embryophyta</taxon>
        <taxon>Tracheophyta</taxon>
        <taxon>Spermatophyta</taxon>
        <taxon>Magnoliopsida</taxon>
        <taxon>eudicotyledons</taxon>
        <taxon>Gunneridae</taxon>
        <taxon>Pentapetalae</taxon>
        <taxon>rosids</taxon>
        <taxon>fabids</taxon>
        <taxon>Malpighiales</taxon>
        <taxon>Linaceae</taxon>
        <taxon>Linum</taxon>
    </lineage>
</organism>
<dbReference type="InterPro" id="IPR039331">
    <property type="entry name" value="PAPs-like"/>
</dbReference>
<gene>
    <name evidence="8" type="ORF">LITE_LOCUS19566</name>
</gene>
<accession>A0AAV0KN93</accession>
<dbReference type="Pfam" id="PF00149">
    <property type="entry name" value="Metallophos"/>
    <property type="match status" value="1"/>
</dbReference>
<feature type="domain" description="Calcineurin-like phosphoesterase" evidence="6">
    <location>
        <begin position="17"/>
        <end position="105"/>
    </location>
</feature>
<dbReference type="InterPro" id="IPR029052">
    <property type="entry name" value="Metallo-depent_PP-like"/>
</dbReference>
<evidence type="ECO:0000256" key="3">
    <source>
        <dbReference type="ARBA" id="ARBA00012646"/>
    </source>
</evidence>
<dbReference type="InterPro" id="IPR025733">
    <property type="entry name" value="PAPs_C"/>
</dbReference>
<name>A0AAV0KN93_9ROSI</name>
<dbReference type="CDD" id="cd00839">
    <property type="entry name" value="MPP_PAPs"/>
    <property type="match status" value="1"/>
</dbReference>
<evidence type="ECO:0000313" key="9">
    <source>
        <dbReference type="Proteomes" id="UP001154282"/>
    </source>
</evidence>
<dbReference type="GO" id="GO:0003993">
    <property type="term" value="F:acid phosphatase activity"/>
    <property type="evidence" value="ECO:0007669"/>
    <property type="project" value="UniProtKB-EC"/>
</dbReference>
<evidence type="ECO:0000256" key="5">
    <source>
        <dbReference type="ARBA" id="ARBA00023180"/>
    </source>
</evidence>
<evidence type="ECO:0000259" key="7">
    <source>
        <dbReference type="Pfam" id="PF14008"/>
    </source>
</evidence>
<comment type="catalytic activity">
    <reaction evidence="1">
        <text>a phosphate monoester + H2O = an alcohol + phosphate</text>
        <dbReference type="Rhea" id="RHEA:15017"/>
        <dbReference type="ChEBI" id="CHEBI:15377"/>
        <dbReference type="ChEBI" id="CHEBI:30879"/>
        <dbReference type="ChEBI" id="CHEBI:43474"/>
        <dbReference type="ChEBI" id="CHEBI:67140"/>
        <dbReference type="EC" id="3.1.3.2"/>
    </reaction>
</comment>
<dbReference type="PANTHER" id="PTHR22953">
    <property type="entry name" value="ACID PHOSPHATASE RELATED"/>
    <property type="match status" value="1"/>
</dbReference>
<proteinExistence type="predicted"/>
<dbReference type="Proteomes" id="UP001154282">
    <property type="component" value="Unassembled WGS sequence"/>
</dbReference>
<dbReference type="InterPro" id="IPR041792">
    <property type="entry name" value="MPP_PAP"/>
</dbReference>
<dbReference type="AlphaFoldDB" id="A0AAV0KN93"/>
<evidence type="ECO:0000259" key="6">
    <source>
        <dbReference type="Pfam" id="PF00149"/>
    </source>
</evidence>
<comment type="caution">
    <text evidence="8">The sequence shown here is derived from an EMBL/GenBank/DDBJ whole genome shotgun (WGS) entry which is preliminary data.</text>
</comment>
<keyword evidence="4" id="KW-0732">Signal</keyword>
<dbReference type="Pfam" id="PF14008">
    <property type="entry name" value="Metallophos_C"/>
    <property type="match status" value="1"/>
</dbReference>
<dbReference type="PANTHER" id="PTHR22953:SF153">
    <property type="entry name" value="PURPLE ACID PHOSPHATASE"/>
    <property type="match status" value="1"/>
</dbReference>
<sequence>MPFEDSGSTSNLYYSFSVAGVHVVMLGSYTDFDPSSAQYKWLQSDLAQVDRTKTPWLVVLIHAPWYNTNKAHQGETESVDMKKYMESLLYNARADVVFTGHVHAYERFVSNAIRRRITRVYEDQADDCGPIHITVGDGGNREGLATKYIDPQLEISIFREASFGHGELEVVNATHALWTWHRNDDGEDVVSDSLWIKSISSVDSCKV</sequence>
<feature type="domain" description="Purple acid phosphatase C-terminal" evidence="7">
    <location>
        <begin position="129"/>
        <end position="188"/>
    </location>
</feature>